<evidence type="ECO:0000313" key="3">
    <source>
        <dbReference type="Proteomes" id="UP001595710"/>
    </source>
</evidence>
<name>A0ABV7WTM1_9GAMM</name>
<proteinExistence type="predicted"/>
<evidence type="ECO:0000256" key="1">
    <source>
        <dbReference type="SAM" id="SignalP"/>
    </source>
</evidence>
<sequence length="287" mass="30468">MELKNWLFAAIAITALVACAGSGDGEGADTGYSGKESAATVNEENKDDIAIASSVGAKQAIEASAAPGRALVPRARSVEPVLEHHILALNDFFGEAKGRGYVDLSSSVCEAGGSAGYTYDENNTTGYGTFSITYNNCRYSYGGETAAIDGFATYTNNEDGSLRYEYDITVSYGSESYKITAIYECDAEFNCSYSDEFSYSGTSYRVSNFSVSGSASSGYDVEAKVYHEDYGYITIEGTDLISCSEGGFSSGTIVVTDSTSANVLTITFVSCTEMTIVYNNVSSTVTW</sequence>
<keyword evidence="1" id="KW-0732">Signal</keyword>
<comment type="caution">
    <text evidence="2">The sequence shown here is derived from an EMBL/GenBank/DDBJ whole genome shotgun (WGS) entry which is preliminary data.</text>
</comment>
<organism evidence="2 3">
    <name type="scientific">Reinekea marina</name>
    <dbReference type="NCBI Taxonomy" id="1310421"/>
    <lineage>
        <taxon>Bacteria</taxon>
        <taxon>Pseudomonadati</taxon>
        <taxon>Pseudomonadota</taxon>
        <taxon>Gammaproteobacteria</taxon>
        <taxon>Oceanospirillales</taxon>
        <taxon>Saccharospirillaceae</taxon>
        <taxon>Reinekea</taxon>
    </lineage>
</organism>
<accession>A0ABV7WTM1</accession>
<dbReference type="RefSeq" id="WP_377363219.1">
    <property type="nucleotide sequence ID" value="NZ_JBHRYN010000013.1"/>
</dbReference>
<reference evidence="3" key="1">
    <citation type="journal article" date="2019" name="Int. J. Syst. Evol. Microbiol.">
        <title>The Global Catalogue of Microorganisms (GCM) 10K type strain sequencing project: providing services to taxonomists for standard genome sequencing and annotation.</title>
        <authorList>
            <consortium name="The Broad Institute Genomics Platform"/>
            <consortium name="The Broad Institute Genome Sequencing Center for Infectious Disease"/>
            <person name="Wu L."/>
            <person name="Ma J."/>
        </authorList>
    </citation>
    <scope>NUCLEOTIDE SEQUENCE [LARGE SCALE GENOMIC DNA]</scope>
    <source>
        <strain evidence="3">CECT 8288</strain>
    </source>
</reference>
<feature type="signal peptide" evidence="1">
    <location>
        <begin position="1"/>
        <end position="20"/>
    </location>
</feature>
<dbReference type="EMBL" id="JBHRYN010000013">
    <property type="protein sequence ID" value="MFC3702546.1"/>
    <property type="molecule type" value="Genomic_DNA"/>
</dbReference>
<gene>
    <name evidence="2" type="ORF">ACFOND_12940</name>
</gene>
<evidence type="ECO:0008006" key="4">
    <source>
        <dbReference type="Google" id="ProtNLM"/>
    </source>
</evidence>
<protein>
    <recommendedName>
        <fullName evidence="4">Lipoprotein</fullName>
    </recommendedName>
</protein>
<evidence type="ECO:0000313" key="2">
    <source>
        <dbReference type="EMBL" id="MFC3702546.1"/>
    </source>
</evidence>
<keyword evidence="3" id="KW-1185">Reference proteome</keyword>
<dbReference type="Proteomes" id="UP001595710">
    <property type="component" value="Unassembled WGS sequence"/>
</dbReference>
<feature type="chain" id="PRO_5046673539" description="Lipoprotein" evidence="1">
    <location>
        <begin position="21"/>
        <end position="287"/>
    </location>
</feature>
<dbReference type="PROSITE" id="PS51257">
    <property type="entry name" value="PROKAR_LIPOPROTEIN"/>
    <property type="match status" value="1"/>
</dbReference>